<dbReference type="RefSeq" id="WP_377613447.1">
    <property type="nucleotide sequence ID" value="NZ_JBHUPA010000038.1"/>
</dbReference>
<keyword evidence="2" id="KW-1185">Reference proteome</keyword>
<proteinExistence type="predicted"/>
<name>A0ABW6B965_9SPHI</name>
<evidence type="ECO:0000313" key="2">
    <source>
        <dbReference type="Proteomes" id="UP001597560"/>
    </source>
</evidence>
<dbReference type="Proteomes" id="UP001597560">
    <property type="component" value="Unassembled WGS sequence"/>
</dbReference>
<accession>A0ABW6B965</accession>
<protein>
    <submittedName>
        <fullName evidence="1">Uncharacterized protein</fullName>
    </submittedName>
</protein>
<dbReference type="EMBL" id="JBHUPA010000038">
    <property type="protein sequence ID" value="MFD2965492.1"/>
    <property type="molecule type" value="Genomic_DNA"/>
</dbReference>
<gene>
    <name evidence="1" type="ORF">ACFS6J_27080</name>
</gene>
<organism evidence="1 2">
    <name type="scientific">Olivibacter jilunii</name>
    <dbReference type="NCBI Taxonomy" id="985016"/>
    <lineage>
        <taxon>Bacteria</taxon>
        <taxon>Pseudomonadati</taxon>
        <taxon>Bacteroidota</taxon>
        <taxon>Sphingobacteriia</taxon>
        <taxon>Sphingobacteriales</taxon>
        <taxon>Sphingobacteriaceae</taxon>
        <taxon>Olivibacter</taxon>
    </lineage>
</organism>
<reference evidence="2" key="1">
    <citation type="journal article" date="2019" name="Int. J. Syst. Evol. Microbiol.">
        <title>The Global Catalogue of Microorganisms (GCM) 10K type strain sequencing project: providing services to taxonomists for standard genome sequencing and annotation.</title>
        <authorList>
            <consortium name="The Broad Institute Genomics Platform"/>
            <consortium name="The Broad Institute Genome Sequencing Center for Infectious Disease"/>
            <person name="Wu L."/>
            <person name="Ma J."/>
        </authorList>
    </citation>
    <scope>NUCLEOTIDE SEQUENCE [LARGE SCALE GENOMIC DNA]</scope>
    <source>
        <strain evidence="2">KCTC 23098</strain>
    </source>
</reference>
<evidence type="ECO:0000313" key="1">
    <source>
        <dbReference type="EMBL" id="MFD2965492.1"/>
    </source>
</evidence>
<comment type="caution">
    <text evidence="1">The sequence shown here is derived from an EMBL/GenBank/DDBJ whole genome shotgun (WGS) entry which is preliminary data.</text>
</comment>
<sequence>MKKTIRKKLTRAPEFQKNLQLNIKPVQNTRTNIRQFLRSFIPLHSPEEGEDIDPVKQLKYGQIGLDKNNSLTANSSLDYVLVGQLWPTRVGSKDVFSYTKISLPSLRPGTLLGTRKV</sequence>